<keyword evidence="1" id="KW-0812">Transmembrane</keyword>
<sequence>MINHMNDSYGWGMGWGMHFFGMLFWILIIAGVVLFVRWIIGSTQGNSQNVSQDSPLAILKRRYANGEVDQETYERMKKELES</sequence>
<dbReference type="AlphaFoldDB" id="A0A3B0SS80"/>
<name>A0A3B0SS80_9ZZZZ</name>
<evidence type="ECO:0000259" key="2">
    <source>
        <dbReference type="Pfam" id="PF09851"/>
    </source>
</evidence>
<protein>
    <recommendedName>
        <fullName evidence="2">SHOCT domain-containing protein</fullName>
    </recommendedName>
</protein>
<accession>A0A3B0SS80</accession>
<organism evidence="3">
    <name type="scientific">hydrothermal vent metagenome</name>
    <dbReference type="NCBI Taxonomy" id="652676"/>
    <lineage>
        <taxon>unclassified sequences</taxon>
        <taxon>metagenomes</taxon>
        <taxon>ecological metagenomes</taxon>
    </lineage>
</organism>
<keyword evidence="1" id="KW-1133">Transmembrane helix</keyword>
<evidence type="ECO:0000313" key="3">
    <source>
        <dbReference type="EMBL" id="VAV97665.1"/>
    </source>
</evidence>
<reference evidence="3" key="1">
    <citation type="submission" date="2018-06" db="EMBL/GenBank/DDBJ databases">
        <authorList>
            <person name="Zhirakovskaya E."/>
        </authorList>
    </citation>
    <scope>NUCLEOTIDE SEQUENCE</scope>
</reference>
<evidence type="ECO:0000256" key="1">
    <source>
        <dbReference type="SAM" id="Phobius"/>
    </source>
</evidence>
<gene>
    <name evidence="3" type="ORF">MNBD_ALPHA02-1749</name>
</gene>
<keyword evidence="1" id="KW-0472">Membrane</keyword>
<proteinExistence type="predicted"/>
<dbReference type="InterPro" id="IPR018649">
    <property type="entry name" value="SHOCT"/>
</dbReference>
<dbReference type="Pfam" id="PF09851">
    <property type="entry name" value="SHOCT"/>
    <property type="match status" value="1"/>
</dbReference>
<dbReference type="EMBL" id="UOED01000120">
    <property type="protein sequence ID" value="VAV97665.1"/>
    <property type="molecule type" value="Genomic_DNA"/>
</dbReference>
<feature type="domain" description="SHOCT" evidence="2">
    <location>
        <begin position="55"/>
        <end position="80"/>
    </location>
</feature>
<feature type="transmembrane region" description="Helical" evidence="1">
    <location>
        <begin position="20"/>
        <end position="40"/>
    </location>
</feature>